<dbReference type="RefSeq" id="WP_306728170.1">
    <property type="nucleotide sequence ID" value="NZ_JAVDDT010000004.1"/>
</dbReference>
<keyword evidence="5 10" id="KW-0315">Glutamine amidotransferase</keyword>
<dbReference type="CDD" id="cd01748">
    <property type="entry name" value="GATase1_IGP_Synthase"/>
    <property type="match status" value="1"/>
</dbReference>
<evidence type="ECO:0000256" key="9">
    <source>
        <dbReference type="ARBA" id="ARBA00049534"/>
    </source>
</evidence>
<sequence length="205" mass="22772">MNEIAVIDYGMGNLHSMAKALETVADGHRVRIVDTPEAIERADRLVFPGVGAMSACMQALRERGLLEAIRQAANDRPFLGVCLGMQALFEHSEEGGASQGLGLLKGRVRRFEAEAELKIPHMGWNRVCATAEHPVLSGLNEAWFYFVHSYYCEPAEPSAIAGECRYGRNFCAAVSQDKLFAVQFHPEKSQGDGLRLLRNFVHWRP</sequence>
<dbReference type="EC" id="4.3.2.10" evidence="10"/>
<dbReference type="PANTHER" id="PTHR42701">
    <property type="entry name" value="IMIDAZOLE GLYCEROL PHOSPHATE SYNTHASE SUBUNIT HISH"/>
    <property type="match status" value="1"/>
</dbReference>
<proteinExistence type="inferred from homology"/>
<evidence type="ECO:0000313" key="13">
    <source>
        <dbReference type="Proteomes" id="UP001239019"/>
    </source>
</evidence>
<keyword evidence="13" id="KW-1185">Reference proteome</keyword>
<reference evidence="12 13" key="1">
    <citation type="submission" date="2023-08" db="EMBL/GenBank/DDBJ databases">
        <title>Whole-genome sequencing of halo(alkali)philic microorganisms from hypersaline lakes.</title>
        <authorList>
            <person name="Sorokin D.Y."/>
            <person name="Abbas B."/>
            <person name="Merkel A.Y."/>
        </authorList>
    </citation>
    <scope>NUCLEOTIDE SEQUENCE [LARGE SCALE GENOMIC DNA]</scope>
    <source>
        <strain evidence="12 13">AB-CW4</strain>
    </source>
</reference>
<comment type="catalytic activity">
    <reaction evidence="8 10">
        <text>5-[(5-phospho-1-deoxy-D-ribulos-1-ylimino)methylamino]-1-(5-phospho-beta-D-ribosyl)imidazole-4-carboxamide + L-glutamine = D-erythro-1-(imidazol-4-yl)glycerol 3-phosphate + 5-amino-1-(5-phospho-beta-D-ribosyl)imidazole-4-carboxamide + L-glutamate + H(+)</text>
        <dbReference type="Rhea" id="RHEA:24793"/>
        <dbReference type="ChEBI" id="CHEBI:15378"/>
        <dbReference type="ChEBI" id="CHEBI:29985"/>
        <dbReference type="ChEBI" id="CHEBI:58278"/>
        <dbReference type="ChEBI" id="CHEBI:58359"/>
        <dbReference type="ChEBI" id="CHEBI:58475"/>
        <dbReference type="ChEBI" id="CHEBI:58525"/>
        <dbReference type="EC" id="4.3.2.10"/>
    </reaction>
</comment>
<keyword evidence="6 10" id="KW-0368">Histidine biosynthesis</keyword>
<keyword evidence="4 10" id="KW-0378">Hydrolase</keyword>
<organism evidence="12 13">
    <name type="scientific">Natronospira bacteriovora</name>
    <dbReference type="NCBI Taxonomy" id="3069753"/>
    <lineage>
        <taxon>Bacteria</taxon>
        <taxon>Pseudomonadati</taxon>
        <taxon>Pseudomonadota</taxon>
        <taxon>Gammaproteobacteria</taxon>
        <taxon>Natronospirales</taxon>
        <taxon>Natronospiraceae</taxon>
        <taxon>Natronospira</taxon>
    </lineage>
</organism>
<evidence type="ECO:0000256" key="5">
    <source>
        <dbReference type="ARBA" id="ARBA00022962"/>
    </source>
</evidence>
<dbReference type="NCBIfam" id="TIGR01855">
    <property type="entry name" value="IMP_synth_hisH"/>
    <property type="match status" value="1"/>
</dbReference>
<dbReference type="Gene3D" id="3.40.50.880">
    <property type="match status" value="1"/>
</dbReference>
<dbReference type="GO" id="GO:0016829">
    <property type="term" value="F:lyase activity"/>
    <property type="evidence" value="ECO:0007669"/>
    <property type="project" value="UniProtKB-KW"/>
</dbReference>
<comment type="subcellular location">
    <subcellularLocation>
        <location evidence="10">Cytoplasm</location>
    </subcellularLocation>
</comment>
<keyword evidence="7 10" id="KW-0456">Lyase</keyword>
<dbReference type="HAMAP" id="MF_00278">
    <property type="entry name" value="HisH"/>
    <property type="match status" value="1"/>
</dbReference>
<accession>A0ABU0W6L7</accession>
<comment type="subunit">
    <text evidence="2 10">Heterodimer of HisH and HisF.</text>
</comment>
<dbReference type="InterPro" id="IPR017926">
    <property type="entry name" value="GATASE"/>
</dbReference>
<dbReference type="EMBL" id="JAVDDT010000004">
    <property type="protein sequence ID" value="MDQ2069669.1"/>
    <property type="molecule type" value="Genomic_DNA"/>
</dbReference>
<dbReference type="PANTHER" id="PTHR42701:SF1">
    <property type="entry name" value="IMIDAZOLE GLYCEROL PHOSPHATE SYNTHASE SUBUNIT HISH"/>
    <property type="match status" value="1"/>
</dbReference>
<dbReference type="InterPro" id="IPR029062">
    <property type="entry name" value="Class_I_gatase-like"/>
</dbReference>
<name>A0ABU0W6L7_9GAMM</name>
<evidence type="ECO:0000256" key="6">
    <source>
        <dbReference type="ARBA" id="ARBA00023102"/>
    </source>
</evidence>
<dbReference type="Pfam" id="PF00117">
    <property type="entry name" value="GATase"/>
    <property type="match status" value="1"/>
</dbReference>
<evidence type="ECO:0000256" key="2">
    <source>
        <dbReference type="ARBA" id="ARBA00011152"/>
    </source>
</evidence>
<evidence type="ECO:0000256" key="8">
    <source>
        <dbReference type="ARBA" id="ARBA00047838"/>
    </source>
</evidence>
<dbReference type="SUPFAM" id="SSF52317">
    <property type="entry name" value="Class I glutamine amidotransferase-like"/>
    <property type="match status" value="1"/>
</dbReference>
<dbReference type="PIRSF" id="PIRSF000495">
    <property type="entry name" value="Amidotransf_hisH"/>
    <property type="match status" value="1"/>
</dbReference>
<feature type="active site" evidence="10">
    <location>
        <position position="185"/>
    </location>
</feature>
<comment type="function">
    <text evidence="10">IGPS catalyzes the conversion of PRFAR and glutamine to IGP, AICAR and glutamate. The HisH subunit catalyzes the hydrolysis of glutamine to glutamate and ammonia as part of the synthesis of IGP and AICAR. The resulting ammonia molecule is channeled to the active site of HisF.</text>
</comment>
<dbReference type="EC" id="3.5.1.2" evidence="10"/>
<evidence type="ECO:0000256" key="4">
    <source>
        <dbReference type="ARBA" id="ARBA00022801"/>
    </source>
</evidence>
<evidence type="ECO:0000259" key="11">
    <source>
        <dbReference type="Pfam" id="PF00117"/>
    </source>
</evidence>
<evidence type="ECO:0000256" key="7">
    <source>
        <dbReference type="ARBA" id="ARBA00023239"/>
    </source>
</evidence>
<comment type="pathway">
    <text evidence="1 10">Amino-acid biosynthesis; L-histidine biosynthesis; L-histidine from 5-phospho-alpha-D-ribose 1-diphosphate: step 5/9.</text>
</comment>
<feature type="active site" evidence="10">
    <location>
        <position position="187"/>
    </location>
</feature>
<dbReference type="InterPro" id="IPR010139">
    <property type="entry name" value="Imidazole-glycPsynth_HisH"/>
</dbReference>
<gene>
    <name evidence="10 12" type="primary">hisH</name>
    <name evidence="12" type="ORF">RBH19_07275</name>
</gene>
<evidence type="ECO:0000256" key="10">
    <source>
        <dbReference type="HAMAP-Rule" id="MF_00278"/>
    </source>
</evidence>
<evidence type="ECO:0000256" key="1">
    <source>
        <dbReference type="ARBA" id="ARBA00005091"/>
    </source>
</evidence>
<comment type="catalytic activity">
    <reaction evidence="9 10">
        <text>L-glutamine + H2O = L-glutamate + NH4(+)</text>
        <dbReference type="Rhea" id="RHEA:15889"/>
        <dbReference type="ChEBI" id="CHEBI:15377"/>
        <dbReference type="ChEBI" id="CHEBI:28938"/>
        <dbReference type="ChEBI" id="CHEBI:29985"/>
        <dbReference type="ChEBI" id="CHEBI:58359"/>
        <dbReference type="EC" id="3.5.1.2"/>
    </reaction>
</comment>
<keyword evidence="10" id="KW-0963">Cytoplasm</keyword>
<protein>
    <recommendedName>
        <fullName evidence="10">Imidazole glycerol phosphate synthase subunit HisH</fullName>
        <ecNumber evidence="10">4.3.2.10</ecNumber>
    </recommendedName>
    <alternativeName>
        <fullName evidence="10">IGP synthase glutaminase subunit</fullName>
        <ecNumber evidence="10">3.5.1.2</ecNumber>
    </alternativeName>
    <alternativeName>
        <fullName evidence="10">IGP synthase subunit HisH</fullName>
    </alternativeName>
    <alternativeName>
        <fullName evidence="10">ImGP synthase subunit HisH</fullName>
        <shortName evidence="10">IGPS subunit HisH</shortName>
    </alternativeName>
</protein>
<keyword evidence="3 10" id="KW-0028">Amino-acid biosynthesis</keyword>
<feature type="domain" description="Glutamine amidotransferase" evidence="11">
    <location>
        <begin position="6"/>
        <end position="201"/>
    </location>
</feature>
<evidence type="ECO:0000313" key="12">
    <source>
        <dbReference type="EMBL" id="MDQ2069669.1"/>
    </source>
</evidence>
<dbReference type="Proteomes" id="UP001239019">
    <property type="component" value="Unassembled WGS sequence"/>
</dbReference>
<feature type="active site" description="Nucleophile" evidence="10">
    <location>
        <position position="82"/>
    </location>
</feature>
<comment type="caution">
    <text evidence="12">The sequence shown here is derived from an EMBL/GenBank/DDBJ whole genome shotgun (WGS) entry which is preliminary data.</text>
</comment>
<evidence type="ECO:0000256" key="3">
    <source>
        <dbReference type="ARBA" id="ARBA00022605"/>
    </source>
</evidence>
<dbReference type="PROSITE" id="PS51273">
    <property type="entry name" value="GATASE_TYPE_1"/>
    <property type="match status" value="1"/>
</dbReference>